<evidence type="ECO:0000259" key="6">
    <source>
        <dbReference type="Pfam" id="PF01368"/>
    </source>
</evidence>
<dbReference type="PANTHER" id="PTHR30255:SF2">
    <property type="entry name" value="SINGLE-STRANDED-DNA-SPECIFIC EXONUCLEASE RECJ"/>
    <property type="match status" value="1"/>
</dbReference>
<dbReference type="Gene3D" id="2.40.50.460">
    <property type="match status" value="1"/>
</dbReference>
<evidence type="ECO:0000256" key="1">
    <source>
        <dbReference type="ARBA" id="ARBA00005915"/>
    </source>
</evidence>
<evidence type="ECO:0000256" key="4">
    <source>
        <dbReference type="ARBA" id="ARBA00022801"/>
    </source>
</evidence>
<dbReference type="Pfam" id="PF01368">
    <property type="entry name" value="DHH"/>
    <property type="match status" value="1"/>
</dbReference>
<dbReference type="SUPFAM" id="SSF64182">
    <property type="entry name" value="DHH phosphoesterases"/>
    <property type="match status" value="1"/>
</dbReference>
<keyword evidence="3" id="KW-0540">Nuclease</keyword>
<feature type="domain" description="Single-stranded-DNA-specific exonuclease RecJ C-terminal" evidence="8">
    <location>
        <begin position="564"/>
        <end position="765"/>
    </location>
</feature>
<dbReference type="Proteomes" id="UP001296943">
    <property type="component" value="Unassembled WGS sequence"/>
</dbReference>
<dbReference type="PANTHER" id="PTHR30255">
    <property type="entry name" value="SINGLE-STRANDED-DNA-SPECIFIC EXONUCLEASE RECJ"/>
    <property type="match status" value="1"/>
</dbReference>
<sequence>MLQSKANWKFTYDTNDDYSNVFSQLSISSLTERLLVKRGITTIEEAKSFLNPKSSQLHCPSLMNDMEKAVNRVKQAIENGESILVFGDYDADGVSSTTVMIEALRELGAVCEYYIPNRFTEGYGPNENAFKEASKQGFQLIITVDTGIAAVHEAEIAKDLGIDLIITDHHEVQEKVPDAFAIVHPKCSPSYPFKELAGVGVAFKFAHQLLGYFPKHLLDLVVIGTIADLVPLLDENRVLAYDGLKAISATNRFGIKALMKQCNMEGPVTEEDIGFLIGPRINAVGRLQDANVAVDLLLTKDPEEAKELAAFVQQLNQERQKVVSNITKEAEEIVEKEAEMNKNVIVVAKEGWNEGVLGIVASKLIQRYQRPTVVLSINPEKGYAKGSARSIDAFDLFSNCMTIRDTFVHFGGHAQAAGMTLHQADISVLRTQLNQLASEQLTDEDYKQVLTIDEMVTIDELSLSLIKEIEKLAPFGMGNPKPLFHVKSTPTEIRQLGSQQNHLKLSFEQQTTKLDCIGFGMGELFPIIGPHSEIDAVGELQINEWNGKQKLQLLLKDLSIKQWQLFDYRGSKHWQKQIEPSFLETSLAICFQSEVNQSFPLDLNPVQYDNYFIDQGDYSYITDLFIMDLPASFEQLENVLSSINPKRIYACYRLQNDDQYFHSFPTREDFKWFYGLLLKRKYFDLEKDTPKLAKHKGWKVEKIQLMIKIFYELDFVKMETGKIIPFSKPSKRDLTESTLYQRKWMQSKIEAKLYYSTYKELKEWFDNHLHVESSLKEEVSYGL</sequence>
<dbReference type="InterPro" id="IPR038763">
    <property type="entry name" value="DHH_sf"/>
</dbReference>
<dbReference type="Gene3D" id="3.90.1640.30">
    <property type="match status" value="1"/>
</dbReference>
<dbReference type="InterPro" id="IPR041122">
    <property type="entry name" value="RecJ_OB"/>
</dbReference>
<evidence type="ECO:0000256" key="5">
    <source>
        <dbReference type="ARBA" id="ARBA00022839"/>
    </source>
</evidence>
<keyword evidence="11" id="KW-1185">Reference proteome</keyword>
<proteinExistence type="inferred from homology"/>
<reference evidence="10 11" key="1">
    <citation type="submission" date="2021-01" db="EMBL/GenBank/DDBJ databases">
        <title>Genomic Encyclopedia of Type Strains, Phase IV (KMG-IV): sequencing the most valuable type-strain genomes for metagenomic binning, comparative biology and taxonomic classification.</title>
        <authorList>
            <person name="Goeker M."/>
        </authorList>
    </citation>
    <scope>NUCLEOTIDE SEQUENCE [LARGE SCALE GENOMIC DNA]</scope>
    <source>
        <strain evidence="10 11">DSM 23711</strain>
    </source>
</reference>
<gene>
    <name evidence="10" type="ORF">JOC48_000020</name>
</gene>
<feature type="domain" description="RecJ OB" evidence="9">
    <location>
        <begin position="452"/>
        <end position="557"/>
    </location>
</feature>
<dbReference type="GO" id="GO:0004527">
    <property type="term" value="F:exonuclease activity"/>
    <property type="evidence" value="ECO:0007669"/>
    <property type="project" value="UniProtKB-KW"/>
</dbReference>
<accession>A0ABS2MUN9</accession>
<dbReference type="InterPro" id="IPR001667">
    <property type="entry name" value="DDH_dom"/>
</dbReference>
<organism evidence="10 11">
    <name type="scientific">Aquibacillus albus</name>
    <dbReference type="NCBI Taxonomy" id="1168171"/>
    <lineage>
        <taxon>Bacteria</taxon>
        <taxon>Bacillati</taxon>
        <taxon>Bacillota</taxon>
        <taxon>Bacilli</taxon>
        <taxon>Bacillales</taxon>
        <taxon>Bacillaceae</taxon>
        <taxon>Aquibacillus</taxon>
    </lineage>
</organism>
<dbReference type="InterPro" id="IPR004610">
    <property type="entry name" value="RecJ"/>
</dbReference>
<dbReference type="InterPro" id="IPR051673">
    <property type="entry name" value="SSDNA_exonuclease_RecJ"/>
</dbReference>
<dbReference type="EMBL" id="JAFBDR010000001">
    <property type="protein sequence ID" value="MBM7569551.1"/>
    <property type="molecule type" value="Genomic_DNA"/>
</dbReference>
<keyword evidence="5 10" id="KW-0269">Exonuclease</keyword>
<dbReference type="NCBIfam" id="TIGR00644">
    <property type="entry name" value="recJ"/>
    <property type="match status" value="1"/>
</dbReference>
<comment type="similarity">
    <text evidence="1">Belongs to the RecJ family.</text>
</comment>
<evidence type="ECO:0000259" key="8">
    <source>
        <dbReference type="Pfam" id="PF10141"/>
    </source>
</evidence>
<dbReference type="RefSeq" id="WP_204497009.1">
    <property type="nucleotide sequence ID" value="NZ_JAFBDR010000001.1"/>
</dbReference>
<dbReference type="InterPro" id="IPR003156">
    <property type="entry name" value="DHHA1_dom"/>
</dbReference>
<evidence type="ECO:0000313" key="10">
    <source>
        <dbReference type="EMBL" id="MBM7569551.1"/>
    </source>
</evidence>
<dbReference type="Pfam" id="PF10141">
    <property type="entry name" value="ssDNA-exonuc_C"/>
    <property type="match status" value="1"/>
</dbReference>
<evidence type="ECO:0000259" key="9">
    <source>
        <dbReference type="Pfam" id="PF17768"/>
    </source>
</evidence>
<feature type="domain" description="DDH" evidence="6">
    <location>
        <begin position="82"/>
        <end position="225"/>
    </location>
</feature>
<dbReference type="Pfam" id="PF17768">
    <property type="entry name" value="RecJ_OB"/>
    <property type="match status" value="1"/>
</dbReference>
<evidence type="ECO:0000256" key="3">
    <source>
        <dbReference type="ARBA" id="ARBA00022722"/>
    </source>
</evidence>
<protein>
    <recommendedName>
        <fullName evidence="2">Single-stranded-DNA-specific exonuclease RecJ</fullName>
    </recommendedName>
</protein>
<evidence type="ECO:0000313" key="11">
    <source>
        <dbReference type="Proteomes" id="UP001296943"/>
    </source>
</evidence>
<evidence type="ECO:0000256" key="2">
    <source>
        <dbReference type="ARBA" id="ARBA00019841"/>
    </source>
</evidence>
<name>A0ABS2MUN9_9BACI</name>
<dbReference type="InterPro" id="IPR018779">
    <property type="entry name" value="RecJ_C"/>
</dbReference>
<keyword evidence="4 10" id="KW-0378">Hydrolase</keyword>
<dbReference type="Pfam" id="PF02272">
    <property type="entry name" value="DHHA1"/>
    <property type="match status" value="1"/>
</dbReference>
<evidence type="ECO:0000259" key="7">
    <source>
        <dbReference type="Pfam" id="PF02272"/>
    </source>
</evidence>
<comment type="caution">
    <text evidence="10">The sequence shown here is derived from an EMBL/GenBank/DDBJ whole genome shotgun (WGS) entry which is preliminary data.</text>
</comment>
<feature type="domain" description="DHHA1" evidence="7">
    <location>
        <begin position="341"/>
        <end position="437"/>
    </location>
</feature>